<feature type="transmembrane region" description="Helical" evidence="1">
    <location>
        <begin position="97"/>
        <end position="120"/>
    </location>
</feature>
<dbReference type="Proteomes" id="UP001378188">
    <property type="component" value="Unassembled WGS sequence"/>
</dbReference>
<feature type="domain" description="DUF1206" evidence="2">
    <location>
        <begin position="188"/>
        <end position="257"/>
    </location>
</feature>
<feature type="domain" description="DUF1206" evidence="2">
    <location>
        <begin position="102"/>
        <end position="166"/>
    </location>
</feature>
<protein>
    <submittedName>
        <fullName evidence="3">DUF1206 domain-containing protein</fullName>
    </submittedName>
</protein>
<dbReference type="AlphaFoldDB" id="A0AAW9S1G1"/>
<dbReference type="InterPro" id="IPR009597">
    <property type="entry name" value="DUF1206"/>
</dbReference>
<organism evidence="3 4">
    <name type="scientific">Microbaculum marinum</name>
    <dbReference type="NCBI Taxonomy" id="1764581"/>
    <lineage>
        <taxon>Bacteria</taxon>
        <taxon>Pseudomonadati</taxon>
        <taxon>Pseudomonadota</taxon>
        <taxon>Alphaproteobacteria</taxon>
        <taxon>Hyphomicrobiales</taxon>
        <taxon>Tepidamorphaceae</taxon>
        <taxon>Microbaculum</taxon>
    </lineage>
</organism>
<feature type="transmembrane region" description="Helical" evidence="1">
    <location>
        <begin position="59"/>
        <end position="77"/>
    </location>
</feature>
<keyword evidence="4" id="KW-1185">Reference proteome</keyword>
<reference evidence="3 4" key="1">
    <citation type="submission" date="2024-02" db="EMBL/GenBank/DDBJ databases">
        <title>Genome analysis and characterization of Microbaculum marinisediminis sp. nov., isolated from marine sediment.</title>
        <authorList>
            <person name="Du Z.-J."/>
            <person name="Ye Y.-Q."/>
            <person name="Zhang Z.-R."/>
            <person name="Yuan S.-M."/>
            <person name="Zhang X.-Y."/>
        </authorList>
    </citation>
    <scope>NUCLEOTIDE SEQUENCE [LARGE SCALE GENOMIC DNA]</scope>
    <source>
        <strain evidence="3 4">SDUM1044001</strain>
    </source>
</reference>
<dbReference type="Pfam" id="PF06724">
    <property type="entry name" value="DUF1206"/>
    <property type="match status" value="3"/>
</dbReference>
<evidence type="ECO:0000259" key="2">
    <source>
        <dbReference type="Pfam" id="PF06724"/>
    </source>
</evidence>
<feature type="transmembrane region" description="Helical" evidence="1">
    <location>
        <begin position="21"/>
        <end position="39"/>
    </location>
</feature>
<proteinExistence type="predicted"/>
<sequence length="282" mass="29706">MQNQALAWAVPVMRAGYAGRGLVYCVVAGFSLFAIWQGGQAKGTSSALQQLESSLWGSIVLFLIFAGLVSYAIWRFCDSIFDLDDHGTDAKGVVARVNMFIIGLLNLGLGLTAFLLLFTARGDGGGSSTTGAINAVLGLPGGRLIVGAAGLVIIAAGIHYAYRGWTEKYRGCLQANHFTTHWNWALKAGLTAKGAVVGIIGLLVVYAALRSSPDEAGGVGEAFSWLTGQPYGRILVAAICLGLLGFALYCFVNAAYRIVPKVASPDIETLASRLETTVRQAI</sequence>
<comment type="caution">
    <text evidence="3">The sequence shown here is derived from an EMBL/GenBank/DDBJ whole genome shotgun (WGS) entry which is preliminary data.</text>
</comment>
<feature type="transmembrane region" description="Helical" evidence="1">
    <location>
        <begin position="140"/>
        <end position="162"/>
    </location>
</feature>
<name>A0AAW9S1G1_9HYPH</name>
<accession>A0AAW9S1G1</accession>
<evidence type="ECO:0000313" key="3">
    <source>
        <dbReference type="EMBL" id="MEJ8573686.1"/>
    </source>
</evidence>
<gene>
    <name evidence="3" type="ORF">V3328_19500</name>
</gene>
<evidence type="ECO:0000256" key="1">
    <source>
        <dbReference type="SAM" id="Phobius"/>
    </source>
</evidence>
<keyword evidence="1" id="KW-0472">Membrane</keyword>
<feature type="transmembrane region" description="Helical" evidence="1">
    <location>
        <begin position="231"/>
        <end position="252"/>
    </location>
</feature>
<feature type="domain" description="DUF1206" evidence="2">
    <location>
        <begin position="15"/>
        <end position="81"/>
    </location>
</feature>
<dbReference type="EMBL" id="JAZHOF010000008">
    <property type="protein sequence ID" value="MEJ8573686.1"/>
    <property type="molecule type" value="Genomic_DNA"/>
</dbReference>
<dbReference type="RefSeq" id="WP_340331386.1">
    <property type="nucleotide sequence ID" value="NZ_JAZHOF010000008.1"/>
</dbReference>
<evidence type="ECO:0000313" key="4">
    <source>
        <dbReference type="Proteomes" id="UP001378188"/>
    </source>
</evidence>
<keyword evidence="1" id="KW-0812">Transmembrane</keyword>
<feature type="transmembrane region" description="Helical" evidence="1">
    <location>
        <begin position="190"/>
        <end position="209"/>
    </location>
</feature>
<keyword evidence="1" id="KW-1133">Transmembrane helix</keyword>